<protein>
    <submittedName>
        <fullName evidence="1">Uncharacterized protein</fullName>
    </submittedName>
</protein>
<dbReference type="EMBL" id="JBHTIH010000011">
    <property type="protein sequence ID" value="MFD0740534.1"/>
    <property type="molecule type" value="Genomic_DNA"/>
</dbReference>
<evidence type="ECO:0000313" key="2">
    <source>
        <dbReference type="Proteomes" id="UP001597090"/>
    </source>
</evidence>
<dbReference type="Proteomes" id="UP001597090">
    <property type="component" value="Unassembled WGS sequence"/>
</dbReference>
<proteinExistence type="predicted"/>
<accession>A0ABW2YRY3</accession>
<comment type="caution">
    <text evidence="1">The sequence shown here is derived from an EMBL/GenBank/DDBJ whole genome shotgun (WGS) entry which is preliminary data.</text>
</comment>
<evidence type="ECO:0000313" key="1">
    <source>
        <dbReference type="EMBL" id="MFD0740534.1"/>
    </source>
</evidence>
<organism evidence="1 2">
    <name type="scientific">Lysobacter koreensis</name>
    <dbReference type="NCBI Taxonomy" id="266122"/>
    <lineage>
        <taxon>Bacteria</taxon>
        <taxon>Pseudomonadati</taxon>
        <taxon>Pseudomonadota</taxon>
        <taxon>Gammaproteobacteria</taxon>
        <taxon>Lysobacterales</taxon>
        <taxon>Lysobacteraceae</taxon>
        <taxon>Lysobacter</taxon>
    </lineage>
</organism>
<name>A0ABW2YRY3_9GAMM</name>
<gene>
    <name evidence="1" type="ORF">ACFQZQ_14715</name>
</gene>
<dbReference type="RefSeq" id="WP_386813687.1">
    <property type="nucleotide sequence ID" value="NZ_JBHTIH010000011.1"/>
</dbReference>
<keyword evidence="2" id="KW-1185">Reference proteome</keyword>
<sequence>NIVRGYHRVAGAVGWHLTIHSSRSRFAARLNSGVRWLGMKYADGTDIEPGDVVQIDWIYRGRVIASMDTGKYLPGEEQWAYLAQGIMVDTDFGGLVHYTPEATDDLVLIDRPTSLSGSAG</sequence>
<feature type="non-terminal residue" evidence="1">
    <location>
        <position position="1"/>
    </location>
</feature>
<reference evidence="2" key="1">
    <citation type="journal article" date="2019" name="Int. J. Syst. Evol. Microbiol.">
        <title>The Global Catalogue of Microorganisms (GCM) 10K type strain sequencing project: providing services to taxonomists for standard genome sequencing and annotation.</title>
        <authorList>
            <consortium name="The Broad Institute Genomics Platform"/>
            <consortium name="The Broad Institute Genome Sequencing Center for Infectious Disease"/>
            <person name="Wu L."/>
            <person name="Ma J."/>
        </authorList>
    </citation>
    <scope>NUCLEOTIDE SEQUENCE [LARGE SCALE GENOMIC DNA]</scope>
    <source>
        <strain evidence="2">CCUG 55491</strain>
    </source>
</reference>